<keyword evidence="5" id="KW-1185">Reference proteome</keyword>
<feature type="domain" description="Secretion system C-terminal sorting" evidence="3">
    <location>
        <begin position="507"/>
        <end position="578"/>
    </location>
</feature>
<dbReference type="KEGG" id="aue:C5O00_06635"/>
<dbReference type="NCBIfam" id="TIGR04183">
    <property type="entry name" value="Por_Secre_tail"/>
    <property type="match status" value="1"/>
</dbReference>
<dbReference type="GO" id="GO:0009446">
    <property type="term" value="P:putrescine biosynthetic process"/>
    <property type="evidence" value="ECO:0007669"/>
    <property type="project" value="InterPro"/>
</dbReference>
<dbReference type="InterPro" id="IPR026444">
    <property type="entry name" value="Secre_tail"/>
</dbReference>
<dbReference type="AlphaFoldDB" id="A0A2S0HW71"/>
<evidence type="ECO:0000313" key="5">
    <source>
        <dbReference type="Proteomes" id="UP000238442"/>
    </source>
</evidence>
<organism evidence="4 5">
    <name type="scientific">Pukyongia salina</name>
    <dbReference type="NCBI Taxonomy" id="2094025"/>
    <lineage>
        <taxon>Bacteria</taxon>
        <taxon>Pseudomonadati</taxon>
        <taxon>Bacteroidota</taxon>
        <taxon>Flavobacteriia</taxon>
        <taxon>Flavobacteriales</taxon>
        <taxon>Flavobacteriaceae</taxon>
        <taxon>Pukyongia</taxon>
    </lineage>
</organism>
<dbReference type="Proteomes" id="UP000238442">
    <property type="component" value="Chromosome"/>
</dbReference>
<name>A0A2S0HW71_9FLAO</name>
<dbReference type="Gene3D" id="3.75.10.10">
    <property type="entry name" value="L-arginine/glycine Amidinotransferase, Chain A"/>
    <property type="match status" value="1"/>
</dbReference>
<dbReference type="OrthoDB" id="9808013at2"/>
<keyword evidence="1" id="KW-0732">Signal</keyword>
<dbReference type="SUPFAM" id="SSF55909">
    <property type="entry name" value="Pentein"/>
    <property type="match status" value="1"/>
</dbReference>
<dbReference type="EMBL" id="CP027062">
    <property type="protein sequence ID" value="AVI50866.1"/>
    <property type="molecule type" value="Genomic_DNA"/>
</dbReference>
<proteinExistence type="predicted"/>
<accession>A0A2S0HW71</accession>
<evidence type="ECO:0000256" key="1">
    <source>
        <dbReference type="ARBA" id="ARBA00022729"/>
    </source>
</evidence>
<dbReference type="InterPro" id="IPR007466">
    <property type="entry name" value="Peptidyl-Arg-deiminase_porph"/>
</dbReference>
<reference evidence="4 5" key="1">
    <citation type="submission" date="2018-02" db="EMBL/GenBank/DDBJ databases">
        <title>Genomic analysis of the strain RR4-38 isolated from a seawater recirculating aquaculture system.</title>
        <authorList>
            <person name="Kim Y.-S."/>
            <person name="Jang Y.H."/>
            <person name="Kim K.-H."/>
        </authorList>
    </citation>
    <scope>NUCLEOTIDE SEQUENCE [LARGE SCALE GENOMIC DNA]</scope>
    <source>
        <strain evidence="4 5">RR4-38</strain>
    </source>
</reference>
<gene>
    <name evidence="4" type="ORF">C5O00_06635</name>
</gene>
<dbReference type="PANTHER" id="PTHR31377">
    <property type="entry name" value="AGMATINE DEIMINASE-RELATED"/>
    <property type="match status" value="1"/>
</dbReference>
<evidence type="ECO:0000313" key="4">
    <source>
        <dbReference type="EMBL" id="AVI50866.1"/>
    </source>
</evidence>
<dbReference type="GO" id="GO:0004668">
    <property type="term" value="F:protein-arginine deiminase activity"/>
    <property type="evidence" value="ECO:0007669"/>
    <property type="project" value="InterPro"/>
</dbReference>
<dbReference type="RefSeq" id="WP_105216014.1">
    <property type="nucleotide sequence ID" value="NZ_CP027062.1"/>
</dbReference>
<dbReference type="Pfam" id="PF18962">
    <property type="entry name" value="Por_Secre_tail"/>
    <property type="match status" value="1"/>
</dbReference>
<evidence type="ECO:0000256" key="2">
    <source>
        <dbReference type="ARBA" id="ARBA00022801"/>
    </source>
</evidence>
<dbReference type="Pfam" id="PF04371">
    <property type="entry name" value="PAD_porph"/>
    <property type="match status" value="1"/>
</dbReference>
<dbReference type="GO" id="GO:0047632">
    <property type="term" value="F:agmatine deiminase activity"/>
    <property type="evidence" value="ECO:0007669"/>
    <property type="project" value="TreeGrafter"/>
</dbReference>
<evidence type="ECO:0000259" key="3">
    <source>
        <dbReference type="Pfam" id="PF18962"/>
    </source>
</evidence>
<sequence>MKRFYPNFILSILFGLFSIVGHSQQNEVLPAGLTEGERQIIAQYSFSGNRMTPPPTGPVRAAAEWEEVEYLLITWQPNFPNILRQIVEAAVQECKVIITTQNEASVSNYLTSNGVDLTNVIFMDEPWDSIWIRDYAGNTIYSDDVGERALTDWIYNRPRPQDNVMPSAHAALTGIPIYITDTAPNDLVNTGGNYMSDGLGNAFASELVLNENAAGNPYGVSAKTEAQIDDIMMDYMGISNYIKMTPLPYDVINHIDMHMKLLDEETLLVSKYPEGVADGPQIAANIEYVLNNFQSAFGTPYRVKWIDAPPSTSGAYPDNGGYYRNFTNAIFINKTILIPFYRPEVDGPALAQWQEMMPGYNIVGIDVDNSGENLIALVGAIHCITHTIGVADPLWIVHQPVYQADINTDVTLDAMVKHISGVSAVDVMWREEGTTTWNETAMSNVSGDNWTTDLSIGNTNVEYFIEAEANSGKVLSRPIVAPDGYWTINTEVLGTGDLMTNRISAPYPNPTMDAVSFNLNNIPGSINVSVYNLLGQQLMTEQLEKGNGVFTLNLNPQWKGTLFVSFEGEFGSSTKKVIKL</sequence>
<protein>
    <recommendedName>
        <fullName evidence="3">Secretion system C-terminal sorting domain-containing protein</fullName>
    </recommendedName>
</protein>
<dbReference type="PANTHER" id="PTHR31377:SF0">
    <property type="entry name" value="AGMATINE DEIMINASE-RELATED"/>
    <property type="match status" value="1"/>
</dbReference>
<keyword evidence="2" id="KW-0378">Hydrolase</keyword>